<dbReference type="AlphaFoldDB" id="A0A2P5EL56"/>
<protein>
    <submittedName>
        <fullName evidence="1">Uncharacterized protein</fullName>
    </submittedName>
</protein>
<dbReference type="EMBL" id="JXTC01000135">
    <property type="protein sequence ID" value="PON86261.1"/>
    <property type="molecule type" value="Genomic_DNA"/>
</dbReference>
<organism evidence="1 2">
    <name type="scientific">Trema orientale</name>
    <name type="common">Charcoal tree</name>
    <name type="synonym">Celtis orientalis</name>
    <dbReference type="NCBI Taxonomy" id="63057"/>
    <lineage>
        <taxon>Eukaryota</taxon>
        <taxon>Viridiplantae</taxon>
        <taxon>Streptophyta</taxon>
        <taxon>Embryophyta</taxon>
        <taxon>Tracheophyta</taxon>
        <taxon>Spermatophyta</taxon>
        <taxon>Magnoliopsida</taxon>
        <taxon>eudicotyledons</taxon>
        <taxon>Gunneridae</taxon>
        <taxon>Pentapetalae</taxon>
        <taxon>rosids</taxon>
        <taxon>fabids</taxon>
        <taxon>Rosales</taxon>
        <taxon>Cannabaceae</taxon>
        <taxon>Trema</taxon>
    </lineage>
</organism>
<sequence>MMHILPNFSIVIKHPSRTLPTSPRGSTRSISTSRSQIQQLCWEIPRCDVIRRKQAPLQQQLFGRPEESQ</sequence>
<dbReference type="InParanoid" id="A0A2P5EL56"/>
<name>A0A2P5EL56_TREOI</name>
<dbReference type="Proteomes" id="UP000237000">
    <property type="component" value="Unassembled WGS sequence"/>
</dbReference>
<keyword evidence="2" id="KW-1185">Reference proteome</keyword>
<gene>
    <name evidence="1" type="ORF">TorRG33x02_179800</name>
</gene>
<reference evidence="2" key="1">
    <citation type="submission" date="2016-06" db="EMBL/GenBank/DDBJ databases">
        <title>Parallel loss of symbiosis genes in relatives of nitrogen-fixing non-legume Parasponia.</title>
        <authorList>
            <person name="Van Velzen R."/>
            <person name="Holmer R."/>
            <person name="Bu F."/>
            <person name="Rutten L."/>
            <person name="Van Zeijl A."/>
            <person name="Liu W."/>
            <person name="Santuari L."/>
            <person name="Cao Q."/>
            <person name="Sharma T."/>
            <person name="Shen D."/>
            <person name="Roswanjaya Y."/>
            <person name="Wardhani T."/>
            <person name="Kalhor M.S."/>
            <person name="Jansen J."/>
            <person name="Van den Hoogen J."/>
            <person name="Gungor B."/>
            <person name="Hartog M."/>
            <person name="Hontelez J."/>
            <person name="Verver J."/>
            <person name="Yang W.-C."/>
            <person name="Schijlen E."/>
            <person name="Repin R."/>
            <person name="Schilthuizen M."/>
            <person name="Schranz E."/>
            <person name="Heidstra R."/>
            <person name="Miyata K."/>
            <person name="Fedorova E."/>
            <person name="Kohlen W."/>
            <person name="Bisseling T."/>
            <person name="Smit S."/>
            <person name="Geurts R."/>
        </authorList>
    </citation>
    <scope>NUCLEOTIDE SEQUENCE [LARGE SCALE GENOMIC DNA]</scope>
    <source>
        <strain evidence="2">cv. RG33-2</strain>
    </source>
</reference>
<evidence type="ECO:0000313" key="1">
    <source>
        <dbReference type="EMBL" id="PON86261.1"/>
    </source>
</evidence>
<accession>A0A2P5EL56</accession>
<proteinExistence type="predicted"/>
<evidence type="ECO:0000313" key="2">
    <source>
        <dbReference type="Proteomes" id="UP000237000"/>
    </source>
</evidence>
<comment type="caution">
    <text evidence="1">The sequence shown here is derived from an EMBL/GenBank/DDBJ whole genome shotgun (WGS) entry which is preliminary data.</text>
</comment>